<sequence length="314" mass="33689">MVHPKRRWKAASQAPVAPRALRSYRRVVKPGRLQQLVTVGSIVSVVLVGLGLYETNRANREQQRLAAQGQITERFTRAIEQLGQPGEEKVDVRLGAIYALERIMRDSVDDQPAIIDILAAFVRVHALAPVVATREPTSDLFEENDLFEEAPGPRRLPVDIKAALTVLGRLDLRRDMAPIDLANVYLAGADLRGADLSGMDLSGADLSGADLEYARLIDTKLRSANLNGASLAFATVSGADLGGADLGDANLLGAVLIGTDLMAANLNGAFLIGANLTDAELLTTTLDCAVISGRWSPVEGADCTGWEWRRDTGN</sequence>
<gene>
    <name evidence="1" type="ORF">E0H26_25090</name>
</gene>
<name>A0A4V6N356_9ACTN</name>
<dbReference type="OrthoDB" id="4563217at2"/>
<keyword evidence="2" id="KW-1185">Reference proteome</keyword>
<dbReference type="Proteomes" id="UP000292274">
    <property type="component" value="Unassembled WGS sequence"/>
</dbReference>
<protein>
    <submittedName>
        <fullName evidence="1">Pentapeptide repeat-containing protein</fullName>
    </submittedName>
</protein>
<organism evidence="1 2">
    <name type="scientific">Micromonospora zingiberis</name>
    <dbReference type="NCBI Taxonomy" id="2053011"/>
    <lineage>
        <taxon>Bacteria</taxon>
        <taxon>Bacillati</taxon>
        <taxon>Actinomycetota</taxon>
        <taxon>Actinomycetes</taxon>
        <taxon>Micromonosporales</taxon>
        <taxon>Micromonosporaceae</taxon>
        <taxon>Micromonospora</taxon>
    </lineage>
</organism>
<evidence type="ECO:0000313" key="1">
    <source>
        <dbReference type="EMBL" id="TCB92065.1"/>
    </source>
</evidence>
<accession>A0A4V6N356</accession>
<reference evidence="1 2" key="1">
    <citation type="submission" date="2019-02" db="EMBL/GenBank/DDBJ databases">
        <title>Jishengella sp. nov., isolated from a root of Zingiber montanum.</title>
        <authorList>
            <person name="Kuncharoen N."/>
            <person name="Kudo T."/>
            <person name="Masahiro Y."/>
            <person name="Ohkuma M."/>
            <person name="Tanasupawat S."/>
        </authorList>
    </citation>
    <scope>NUCLEOTIDE SEQUENCE [LARGE SCALE GENOMIC DNA]</scope>
    <source>
        <strain evidence="1 2">PLAI 1-1</strain>
    </source>
</reference>
<dbReference type="EMBL" id="SJJR01000023">
    <property type="protein sequence ID" value="TCB92065.1"/>
    <property type="molecule type" value="Genomic_DNA"/>
</dbReference>
<dbReference type="Pfam" id="PF00805">
    <property type="entry name" value="Pentapeptide"/>
    <property type="match status" value="2"/>
</dbReference>
<dbReference type="PANTHER" id="PTHR14136:SF17">
    <property type="entry name" value="BTB_POZ DOMAIN-CONTAINING PROTEIN KCTD9"/>
    <property type="match status" value="1"/>
</dbReference>
<dbReference type="AlphaFoldDB" id="A0A4V6N356"/>
<dbReference type="PANTHER" id="PTHR14136">
    <property type="entry name" value="BTB_POZ DOMAIN-CONTAINING PROTEIN KCTD9"/>
    <property type="match status" value="1"/>
</dbReference>
<dbReference type="Gene3D" id="2.160.20.80">
    <property type="entry name" value="E3 ubiquitin-protein ligase SopA"/>
    <property type="match status" value="1"/>
</dbReference>
<dbReference type="SUPFAM" id="SSF141571">
    <property type="entry name" value="Pentapeptide repeat-like"/>
    <property type="match status" value="1"/>
</dbReference>
<comment type="caution">
    <text evidence="1">The sequence shown here is derived from an EMBL/GenBank/DDBJ whole genome shotgun (WGS) entry which is preliminary data.</text>
</comment>
<proteinExistence type="predicted"/>
<evidence type="ECO:0000313" key="2">
    <source>
        <dbReference type="Proteomes" id="UP000292274"/>
    </source>
</evidence>
<dbReference type="InterPro" id="IPR051082">
    <property type="entry name" value="Pentapeptide-BTB/POZ_domain"/>
</dbReference>
<dbReference type="InterPro" id="IPR001646">
    <property type="entry name" value="5peptide_repeat"/>
</dbReference>